<dbReference type="PANTHER" id="PTHR34538:SF10">
    <property type="entry name" value="GENOME ASSEMBLY, CHROMOSOME: A06"/>
    <property type="match status" value="1"/>
</dbReference>
<gene>
    <name evidence="1" type="ORF">DKX38_005517</name>
</gene>
<keyword evidence="2" id="KW-1185">Reference proteome</keyword>
<dbReference type="PANTHER" id="PTHR34538">
    <property type="entry name" value="EXPRESSED PROTEIN"/>
    <property type="match status" value="1"/>
</dbReference>
<dbReference type="AlphaFoldDB" id="A0A5N5MZM6"/>
<reference evidence="2" key="1">
    <citation type="journal article" date="2019" name="Gigascience">
        <title>De novo genome assembly of the endangered Acer yangbiense, a plant species with extremely small populations endemic to Yunnan Province, China.</title>
        <authorList>
            <person name="Yang J."/>
            <person name="Wariss H.M."/>
            <person name="Tao L."/>
            <person name="Zhang R."/>
            <person name="Yun Q."/>
            <person name="Hollingsworth P."/>
            <person name="Dao Z."/>
            <person name="Luo G."/>
            <person name="Guo H."/>
            <person name="Ma Y."/>
            <person name="Sun W."/>
        </authorList>
    </citation>
    <scope>NUCLEOTIDE SEQUENCE [LARGE SCALE GENOMIC DNA]</scope>
    <source>
        <strain evidence="2">cv. br00</strain>
    </source>
</reference>
<evidence type="ECO:0000313" key="2">
    <source>
        <dbReference type="Proteomes" id="UP000326939"/>
    </source>
</evidence>
<protein>
    <submittedName>
        <fullName evidence="1">Uncharacterized protein</fullName>
    </submittedName>
</protein>
<name>A0A5N5MZM6_9ROSI</name>
<proteinExistence type="predicted"/>
<accession>A0A5N5MZM6</accession>
<organism evidence="1 2">
    <name type="scientific">Salix brachista</name>
    <dbReference type="NCBI Taxonomy" id="2182728"/>
    <lineage>
        <taxon>Eukaryota</taxon>
        <taxon>Viridiplantae</taxon>
        <taxon>Streptophyta</taxon>
        <taxon>Embryophyta</taxon>
        <taxon>Tracheophyta</taxon>
        <taxon>Spermatophyta</taxon>
        <taxon>Magnoliopsida</taxon>
        <taxon>eudicotyledons</taxon>
        <taxon>Gunneridae</taxon>
        <taxon>Pentapetalae</taxon>
        <taxon>rosids</taxon>
        <taxon>fabids</taxon>
        <taxon>Malpighiales</taxon>
        <taxon>Salicaceae</taxon>
        <taxon>Saliceae</taxon>
        <taxon>Salix</taxon>
    </lineage>
</organism>
<dbReference type="Proteomes" id="UP000326939">
    <property type="component" value="Chromosome 4"/>
</dbReference>
<sequence length="195" mass="22107">MKEYHIDAGMLPCIHSEKEQGANPYEILPHDATNLESRTLALLRPPQIRLSALGYQDSMVKARDKNDSSSGNGPTSCIGKLGKEFWLNDRDRLTIENFCFLVNMGLIGSLGCVNSYSKKQCMALFWRLKAAVRRTVKRNGRKKRFKFQYDPSSYALNFDDGCCKLGASGYAVKHDNATINDSKEMLWVYVLWVEP</sequence>
<comment type="caution">
    <text evidence="1">The sequence shown here is derived from an EMBL/GenBank/DDBJ whole genome shotgun (WGS) entry which is preliminary data.</text>
</comment>
<dbReference type="EMBL" id="VDCV01000004">
    <property type="protein sequence ID" value="KAB5560560.1"/>
    <property type="molecule type" value="Genomic_DNA"/>
</dbReference>
<evidence type="ECO:0000313" key="1">
    <source>
        <dbReference type="EMBL" id="KAB5560560.1"/>
    </source>
</evidence>